<dbReference type="InterPro" id="IPR052943">
    <property type="entry name" value="TMTC_O-mannosyl-trnsfr"/>
</dbReference>
<feature type="repeat" description="TPR" evidence="1">
    <location>
        <begin position="89"/>
        <end position="122"/>
    </location>
</feature>
<dbReference type="SMART" id="SM00028">
    <property type="entry name" value="TPR"/>
    <property type="match status" value="6"/>
</dbReference>
<feature type="repeat" description="TPR" evidence="1">
    <location>
        <begin position="157"/>
        <end position="190"/>
    </location>
</feature>
<gene>
    <name evidence="2" type="ORF">H3H36_15025</name>
</gene>
<feature type="repeat" description="TPR" evidence="1">
    <location>
        <begin position="55"/>
        <end position="88"/>
    </location>
</feature>
<dbReference type="CDD" id="cd02440">
    <property type="entry name" value="AdoMet_MTases"/>
    <property type="match status" value="1"/>
</dbReference>
<sequence length="456" mass="49020">MPKSSRPTPRHARRPSQQISVADAFQLAMTVHRRGQPGLAARHYRAILQVAPGHADALHYLGVAQHQLGQHDDALRLISRALELAPDYVDARNNLGNVQKEHGHYADAEQSYRKVIAARPEFAQAYNNLGVVLKEQGRHGEAIAAYRQAVALAPGFVEAWTNLGHVLKKTGAQEEALSAYREAILLKPDDGAMLHSLGRALVAYGRDAEALEVYRRWQEREPDNPVVAHMIAACQGASAPARASDAFVQTTFNRFAESFDQVLARLEYRAPALCAQLVAAQLAAPARQLDVLDAGCGTGLCGPLLRPYARALHGVDLAGAMLKKAAQRGDYDTLDEAELTAWLTQHPDAYDLIVSADTLCYFGALQEVLAAARLALRAGGLLVFTVEQGTDDGAPQGFHLHGHGRYSHTERHVRAALAAAGFTLAALDPVTLRLEASKPVAGLLVAAHASATTAAS</sequence>
<reference evidence="2 3" key="1">
    <citation type="submission" date="2020-07" db="EMBL/GenBank/DDBJ databases">
        <title>Novel species isolated from subtropical streams in China.</title>
        <authorList>
            <person name="Lu H."/>
        </authorList>
    </citation>
    <scope>NUCLEOTIDE SEQUENCE [LARGE SCALE GENOMIC DNA]</scope>
    <source>
        <strain evidence="2 3">FT3S</strain>
    </source>
</reference>
<dbReference type="EMBL" id="JACEZS010000012">
    <property type="protein sequence ID" value="MBA5606669.1"/>
    <property type="molecule type" value="Genomic_DNA"/>
</dbReference>
<dbReference type="InterPro" id="IPR011990">
    <property type="entry name" value="TPR-like_helical_dom_sf"/>
</dbReference>
<evidence type="ECO:0000313" key="2">
    <source>
        <dbReference type="EMBL" id="MBA5606669.1"/>
    </source>
</evidence>
<feature type="repeat" description="TPR" evidence="1">
    <location>
        <begin position="123"/>
        <end position="156"/>
    </location>
</feature>
<organism evidence="2 3">
    <name type="scientific">Rugamonas fusca</name>
    <dbReference type="NCBI Taxonomy" id="2758568"/>
    <lineage>
        <taxon>Bacteria</taxon>
        <taxon>Pseudomonadati</taxon>
        <taxon>Pseudomonadota</taxon>
        <taxon>Betaproteobacteria</taxon>
        <taxon>Burkholderiales</taxon>
        <taxon>Oxalobacteraceae</taxon>
        <taxon>Telluria group</taxon>
        <taxon>Rugamonas</taxon>
    </lineage>
</organism>
<dbReference type="PROSITE" id="PS50293">
    <property type="entry name" value="TPR_REGION"/>
    <property type="match status" value="3"/>
</dbReference>
<dbReference type="Pfam" id="PF14559">
    <property type="entry name" value="TPR_19"/>
    <property type="match status" value="1"/>
</dbReference>
<dbReference type="AlphaFoldDB" id="A0A7W2EIQ5"/>
<keyword evidence="1" id="KW-0802">TPR repeat</keyword>
<dbReference type="Gene3D" id="3.40.50.150">
    <property type="entry name" value="Vaccinia Virus protein VP39"/>
    <property type="match status" value="1"/>
</dbReference>
<dbReference type="Pfam" id="PF13489">
    <property type="entry name" value="Methyltransf_23"/>
    <property type="match status" value="1"/>
</dbReference>
<keyword evidence="3" id="KW-1185">Reference proteome</keyword>
<dbReference type="PROSITE" id="PS50005">
    <property type="entry name" value="TPR"/>
    <property type="match status" value="5"/>
</dbReference>
<protein>
    <submittedName>
        <fullName evidence="2">Tetratricopeptide repeat protein</fullName>
    </submittedName>
</protein>
<proteinExistence type="predicted"/>
<dbReference type="SUPFAM" id="SSF48452">
    <property type="entry name" value="TPR-like"/>
    <property type="match status" value="1"/>
</dbReference>
<dbReference type="Pfam" id="PF13432">
    <property type="entry name" value="TPR_16"/>
    <property type="match status" value="2"/>
</dbReference>
<evidence type="ECO:0000313" key="3">
    <source>
        <dbReference type="Proteomes" id="UP000566711"/>
    </source>
</evidence>
<evidence type="ECO:0000256" key="1">
    <source>
        <dbReference type="PROSITE-ProRule" id="PRU00339"/>
    </source>
</evidence>
<dbReference type="RefSeq" id="WP_182218902.1">
    <property type="nucleotide sequence ID" value="NZ_JACEZS010000012.1"/>
</dbReference>
<accession>A0A7W2EIQ5</accession>
<dbReference type="Proteomes" id="UP000566711">
    <property type="component" value="Unassembled WGS sequence"/>
</dbReference>
<dbReference type="Gene3D" id="1.25.40.10">
    <property type="entry name" value="Tetratricopeptide repeat domain"/>
    <property type="match status" value="4"/>
</dbReference>
<dbReference type="SUPFAM" id="SSF53335">
    <property type="entry name" value="S-adenosyl-L-methionine-dependent methyltransferases"/>
    <property type="match status" value="1"/>
</dbReference>
<name>A0A7W2EIQ5_9BURK</name>
<comment type="caution">
    <text evidence="2">The sequence shown here is derived from an EMBL/GenBank/DDBJ whole genome shotgun (WGS) entry which is preliminary data.</text>
</comment>
<feature type="repeat" description="TPR" evidence="1">
    <location>
        <begin position="191"/>
        <end position="224"/>
    </location>
</feature>
<dbReference type="InterPro" id="IPR029063">
    <property type="entry name" value="SAM-dependent_MTases_sf"/>
</dbReference>
<dbReference type="PANTHER" id="PTHR44809">
    <property type="match status" value="1"/>
</dbReference>
<dbReference type="PANTHER" id="PTHR44809:SF1">
    <property type="entry name" value="PROTEIN O-MANNOSYL-TRANSFERASE TMTC1"/>
    <property type="match status" value="1"/>
</dbReference>
<dbReference type="InterPro" id="IPR019734">
    <property type="entry name" value="TPR_rpt"/>
</dbReference>